<sequence>MSSPAIHVQGQRSNVVPPDRTRAHRDHRSSAKRKKQAVPCVLHQHKDPTQSSGKASPPSVIEAMKFRVRRRVRQHPGTSVFQVDISQNHRASGGYMP</sequence>
<reference evidence="2 3" key="1">
    <citation type="journal article" date="2020" name="BMC Genomics">
        <title>Intraspecific diversification of the crop wild relative Brassica cretica Lam. using demographic model selection.</title>
        <authorList>
            <person name="Kioukis A."/>
            <person name="Michalopoulou V.A."/>
            <person name="Briers L."/>
            <person name="Pirintsos S."/>
            <person name="Studholme D.J."/>
            <person name="Pavlidis P."/>
            <person name="Sarris P.F."/>
        </authorList>
    </citation>
    <scope>NUCLEOTIDE SEQUENCE [LARGE SCALE GENOMIC DNA]</scope>
    <source>
        <strain evidence="3">cv. PFS-1207/04</strain>
    </source>
</reference>
<protein>
    <submittedName>
        <fullName evidence="2">Uncharacterized protein</fullName>
    </submittedName>
</protein>
<feature type="compositionally biased region" description="Basic residues" evidence="1">
    <location>
        <begin position="22"/>
        <end position="36"/>
    </location>
</feature>
<dbReference type="Proteomes" id="UP000266723">
    <property type="component" value="Unassembled WGS sequence"/>
</dbReference>
<organism evidence="2 3">
    <name type="scientific">Brassica cretica</name>
    <name type="common">Mustard</name>
    <dbReference type="NCBI Taxonomy" id="69181"/>
    <lineage>
        <taxon>Eukaryota</taxon>
        <taxon>Viridiplantae</taxon>
        <taxon>Streptophyta</taxon>
        <taxon>Embryophyta</taxon>
        <taxon>Tracheophyta</taxon>
        <taxon>Spermatophyta</taxon>
        <taxon>Magnoliopsida</taxon>
        <taxon>eudicotyledons</taxon>
        <taxon>Gunneridae</taxon>
        <taxon>Pentapetalae</taxon>
        <taxon>rosids</taxon>
        <taxon>malvids</taxon>
        <taxon>Brassicales</taxon>
        <taxon>Brassicaceae</taxon>
        <taxon>Brassiceae</taxon>
        <taxon>Brassica</taxon>
    </lineage>
</organism>
<comment type="caution">
    <text evidence="2">The sequence shown here is derived from an EMBL/GenBank/DDBJ whole genome shotgun (WGS) entry which is preliminary data.</text>
</comment>
<accession>A0ABQ7E176</accession>
<evidence type="ECO:0000313" key="3">
    <source>
        <dbReference type="Proteomes" id="UP000266723"/>
    </source>
</evidence>
<name>A0ABQ7E176_BRACR</name>
<feature type="region of interest" description="Disordered" evidence="1">
    <location>
        <begin position="1"/>
        <end position="59"/>
    </location>
</feature>
<gene>
    <name evidence="2" type="ORF">DY000_02022084</name>
</gene>
<dbReference type="EMBL" id="QGKV02000299">
    <property type="protein sequence ID" value="KAF3590235.1"/>
    <property type="molecule type" value="Genomic_DNA"/>
</dbReference>
<evidence type="ECO:0000256" key="1">
    <source>
        <dbReference type="SAM" id="MobiDB-lite"/>
    </source>
</evidence>
<keyword evidence="3" id="KW-1185">Reference proteome</keyword>
<proteinExistence type="predicted"/>
<evidence type="ECO:0000313" key="2">
    <source>
        <dbReference type="EMBL" id="KAF3590235.1"/>
    </source>
</evidence>